<dbReference type="AlphaFoldDB" id="A0A852ZLW6"/>
<protein>
    <submittedName>
        <fullName evidence="1">Uncharacterized protein</fullName>
    </submittedName>
</protein>
<dbReference type="EMBL" id="JACBZH010000001">
    <property type="protein sequence ID" value="NYH93243.1"/>
    <property type="molecule type" value="Genomic_DNA"/>
</dbReference>
<comment type="caution">
    <text evidence="1">The sequence shown here is derived from an EMBL/GenBank/DDBJ whole genome shotgun (WGS) entry which is preliminary data.</text>
</comment>
<organism evidence="1 2">
    <name type="scientific">Actinopolymorpha rutila</name>
    <dbReference type="NCBI Taxonomy" id="446787"/>
    <lineage>
        <taxon>Bacteria</taxon>
        <taxon>Bacillati</taxon>
        <taxon>Actinomycetota</taxon>
        <taxon>Actinomycetes</taxon>
        <taxon>Propionibacteriales</taxon>
        <taxon>Actinopolymorphaceae</taxon>
        <taxon>Actinopolymorpha</taxon>
    </lineage>
</organism>
<reference evidence="1 2" key="1">
    <citation type="submission" date="2020-07" db="EMBL/GenBank/DDBJ databases">
        <title>Sequencing the genomes of 1000 actinobacteria strains.</title>
        <authorList>
            <person name="Klenk H.-P."/>
        </authorList>
    </citation>
    <scope>NUCLEOTIDE SEQUENCE [LARGE SCALE GENOMIC DNA]</scope>
    <source>
        <strain evidence="1 2">DSM 18448</strain>
    </source>
</reference>
<proteinExistence type="predicted"/>
<evidence type="ECO:0000313" key="1">
    <source>
        <dbReference type="EMBL" id="NYH93243.1"/>
    </source>
</evidence>
<sequence>MTDLEEPRQMNVEPRSALAARYVTGHQVLLITIDEDLGTADYTYGYRAVSDVITGLDGQRTVQVAQDSTRRTRTNSVTWPAELVLVTCAPGCVCLS</sequence>
<dbReference type="Proteomes" id="UP000579605">
    <property type="component" value="Unassembled WGS sequence"/>
</dbReference>
<evidence type="ECO:0000313" key="2">
    <source>
        <dbReference type="Proteomes" id="UP000579605"/>
    </source>
</evidence>
<dbReference type="RefSeq" id="WP_179790798.1">
    <property type="nucleotide sequence ID" value="NZ_BAAARR010000045.1"/>
</dbReference>
<name>A0A852ZLW6_9ACTN</name>
<accession>A0A852ZLW6</accession>
<keyword evidence="2" id="KW-1185">Reference proteome</keyword>
<gene>
    <name evidence="1" type="ORF">F4554_005881</name>
</gene>